<reference evidence="7 8" key="1">
    <citation type="submission" date="2020-07" db="EMBL/GenBank/DDBJ databases">
        <title>Sequencing the genomes of 1000 actinobacteria strains.</title>
        <authorList>
            <person name="Klenk H.-P."/>
        </authorList>
    </citation>
    <scope>NUCLEOTIDE SEQUENCE [LARGE SCALE GENOMIC DNA]</scope>
    <source>
        <strain evidence="7 8">DSM 22083</strain>
    </source>
</reference>
<dbReference type="PROSITE" id="PS50850">
    <property type="entry name" value="MFS"/>
    <property type="match status" value="1"/>
</dbReference>
<keyword evidence="3 5" id="KW-1133">Transmembrane helix</keyword>
<evidence type="ECO:0000256" key="4">
    <source>
        <dbReference type="ARBA" id="ARBA00023136"/>
    </source>
</evidence>
<dbReference type="InterPro" id="IPR051788">
    <property type="entry name" value="MFS_Transporter"/>
</dbReference>
<feature type="transmembrane region" description="Helical" evidence="5">
    <location>
        <begin position="268"/>
        <end position="287"/>
    </location>
</feature>
<protein>
    <submittedName>
        <fullName evidence="7">MFS family permease</fullName>
    </submittedName>
</protein>
<dbReference type="EMBL" id="JACCBU010000001">
    <property type="protein sequence ID" value="NYE69682.1"/>
    <property type="molecule type" value="Genomic_DNA"/>
</dbReference>
<evidence type="ECO:0000313" key="8">
    <source>
        <dbReference type="Proteomes" id="UP000569914"/>
    </source>
</evidence>
<feature type="transmembrane region" description="Helical" evidence="5">
    <location>
        <begin position="350"/>
        <end position="371"/>
    </location>
</feature>
<evidence type="ECO:0000259" key="6">
    <source>
        <dbReference type="PROSITE" id="PS50850"/>
    </source>
</evidence>
<gene>
    <name evidence="7" type="ORF">BKA15_001011</name>
</gene>
<comment type="caution">
    <text evidence="7">The sequence shown here is derived from an EMBL/GenBank/DDBJ whole genome shotgun (WGS) entry which is preliminary data.</text>
</comment>
<name>A0A7Y9I3R4_9ACTN</name>
<dbReference type="PANTHER" id="PTHR23514:SF13">
    <property type="entry name" value="INNER MEMBRANE PROTEIN YBJJ"/>
    <property type="match status" value="1"/>
</dbReference>
<dbReference type="InterPro" id="IPR036259">
    <property type="entry name" value="MFS_trans_sf"/>
</dbReference>
<keyword evidence="2 5" id="KW-0812">Transmembrane</keyword>
<dbReference type="GO" id="GO:0022857">
    <property type="term" value="F:transmembrane transporter activity"/>
    <property type="evidence" value="ECO:0007669"/>
    <property type="project" value="InterPro"/>
</dbReference>
<dbReference type="PANTHER" id="PTHR23514">
    <property type="entry name" value="BYPASS OF STOP CODON PROTEIN 6"/>
    <property type="match status" value="1"/>
</dbReference>
<dbReference type="SUPFAM" id="SSF103473">
    <property type="entry name" value="MFS general substrate transporter"/>
    <property type="match status" value="1"/>
</dbReference>
<comment type="subcellular location">
    <subcellularLocation>
        <location evidence="1">Cell membrane</location>
        <topology evidence="1">Multi-pass membrane protein</topology>
    </subcellularLocation>
</comment>
<dbReference type="Proteomes" id="UP000569914">
    <property type="component" value="Unassembled WGS sequence"/>
</dbReference>
<sequence length="385" mass="38499">MTVIAEPSARAATGLMFFLAGWCYAAWATRIPAIKDELDLSDGQLGLAILGLEAGAIVGLPSGGALVARAGSRLALRIGFVIFPVALVAVAFAPGIVALAGCLALMAAANSVVDVAVNAQGVELEHRCGRSILSGLHAGHPLGLVAGGLAGAAATAAELPVATHFAIAALIAGLASLVACHWLVADPGQRSQPVFARPSRRLLLLGLIAFCAFLLDGAAYNWTAVHLAGERGAPEWLAATAFTLFAITLAVGRLFGDRLVTRFGRVRVIQGCGVVAAAGSLLAILAPTTSATLIGWAVFGLGLAPLAPTVIGAARGVSRAAPGVAIAAVTMIGYLGSFTGPPVIGALAEVSSLSAALGLLVIISAVTVVLARPGLSQKGGQGTVR</sequence>
<evidence type="ECO:0000256" key="3">
    <source>
        <dbReference type="ARBA" id="ARBA00022989"/>
    </source>
</evidence>
<evidence type="ECO:0000256" key="1">
    <source>
        <dbReference type="ARBA" id="ARBA00004651"/>
    </source>
</evidence>
<dbReference type="AlphaFoldDB" id="A0A7Y9I3R4"/>
<feature type="domain" description="Major facilitator superfamily (MFS) profile" evidence="6">
    <location>
        <begin position="202"/>
        <end position="385"/>
    </location>
</feature>
<dbReference type="CDD" id="cd17393">
    <property type="entry name" value="MFS_MosC_like"/>
    <property type="match status" value="1"/>
</dbReference>
<feature type="transmembrane region" description="Helical" evidence="5">
    <location>
        <begin position="204"/>
        <end position="224"/>
    </location>
</feature>
<feature type="transmembrane region" description="Helical" evidence="5">
    <location>
        <begin position="236"/>
        <end position="256"/>
    </location>
</feature>
<keyword evidence="4 5" id="KW-0472">Membrane</keyword>
<feature type="transmembrane region" description="Helical" evidence="5">
    <location>
        <begin position="44"/>
        <end position="68"/>
    </location>
</feature>
<organism evidence="7 8">
    <name type="scientific">Microlunatus parietis</name>
    <dbReference type="NCBI Taxonomy" id="682979"/>
    <lineage>
        <taxon>Bacteria</taxon>
        <taxon>Bacillati</taxon>
        <taxon>Actinomycetota</taxon>
        <taxon>Actinomycetes</taxon>
        <taxon>Propionibacteriales</taxon>
        <taxon>Propionibacteriaceae</taxon>
        <taxon>Microlunatus</taxon>
    </lineage>
</organism>
<dbReference type="RefSeq" id="WP_179748607.1">
    <property type="nucleotide sequence ID" value="NZ_JACCBU010000001.1"/>
</dbReference>
<evidence type="ECO:0000256" key="5">
    <source>
        <dbReference type="SAM" id="Phobius"/>
    </source>
</evidence>
<dbReference type="InterPro" id="IPR011701">
    <property type="entry name" value="MFS"/>
</dbReference>
<feature type="transmembrane region" description="Helical" evidence="5">
    <location>
        <begin position="320"/>
        <end position="338"/>
    </location>
</feature>
<feature type="transmembrane region" description="Helical" evidence="5">
    <location>
        <begin position="165"/>
        <end position="184"/>
    </location>
</feature>
<keyword evidence="8" id="KW-1185">Reference proteome</keyword>
<accession>A0A7Y9I3R4</accession>
<proteinExistence type="predicted"/>
<feature type="transmembrane region" description="Helical" evidence="5">
    <location>
        <begin position="293"/>
        <end position="313"/>
    </location>
</feature>
<dbReference type="Gene3D" id="1.20.1250.20">
    <property type="entry name" value="MFS general substrate transporter like domains"/>
    <property type="match status" value="2"/>
</dbReference>
<feature type="transmembrane region" description="Helical" evidence="5">
    <location>
        <begin position="80"/>
        <end position="108"/>
    </location>
</feature>
<evidence type="ECO:0000313" key="7">
    <source>
        <dbReference type="EMBL" id="NYE69682.1"/>
    </source>
</evidence>
<dbReference type="InterPro" id="IPR020846">
    <property type="entry name" value="MFS_dom"/>
</dbReference>
<dbReference type="GO" id="GO:0005886">
    <property type="term" value="C:plasma membrane"/>
    <property type="evidence" value="ECO:0007669"/>
    <property type="project" value="UniProtKB-SubCell"/>
</dbReference>
<evidence type="ECO:0000256" key="2">
    <source>
        <dbReference type="ARBA" id="ARBA00022692"/>
    </source>
</evidence>
<dbReference type="Pfam" id="PF07690">
    <property type="entry name" value="MFS_1"/>
    <property type="match status" value="2"/>
</dbReference>